<dbReference type="OrthoDB" id="626167at2759"/>
<evidence type="ECO:0000256" key="5">
    <source>
        <dbReference type="ARBA" id="ARBA00040665"/>
    </source>
</evidence>
<evidence type="ECO:0000256" key="2">
    <source>
        <dbReference type="ARBA" id="ARBA00022490"/>
    </source>
</evidence>
<reference evidence="8" key="1">
    <citation type="submission" date="2019-07" db="EMBL/GenBank/DDBJ databases">
        <title>Annotation for the trematode Paragonimus miyazaki's.</title>
        <authorList>
            <person name="Choi Y.-J."/>
        </authorList>
    </citation>
    <scope>NUCLEOTIDE SEQUENCE</scope>
    <source>
        <strain evidence="8">Japan</strain>
    </source>
</reference>
<dbReference type="SUPFAM" id="SSF48452">
    <property type="entry name" value="TPR-like"/>
    <property type="match status" value="1"/>
</dbReference>
<keyword evidence="2" id="KW-0963">Cytoplasm</keyword>
<accession>A0A8S9YIS4</accession>
<evidence type="ECO:0000256" key="1">
    <source>
        <dbReference type="ARBA" id="ARBA00004496"/>
    </source>
</evidence>
<proteinExistence type="predicted"/>
<sequence length="526" mass="60277">MSPINTSQVIPSHETMMKDAGGNRKTPRRLQPIINKGACRISVKHKMEVIKNFTKLDIDWYRLDFYENICLNLLQAGYHRTYSELFQLIEMDKHKRIEAGLDSATSTTVPFSRQIDKLQAMLKFMIDVENAGATQNYDEMYKKCLATANFFRGQKDDQWLVKHFLYKCNHIANKTVCAVNFLSTEKSNADEKIQGSTLSQLQEIANRRLIESSYHIVKFDSDTGKYSDALRGANILYHELKKSPPYLVPPEDPAVETDDSWCITAPKMISEVCEQIVNCLLRQADEADNKRNDEYLQLLLTAESLANESENQNLVGACKHRMSQFYEMNGDMNMAYEHAEKYYQLSKKLDNIHRLKACKAMAELHEKMGDLYNARCYLTELEEVASDCGDPRIAAEVNMLLADFHATQSKELEEAGESARNGFRWALRTDNQELTNRLRLWCGIADGRLIEETFLTAVLCARTDLTAMVSLLKWRDTRIPMRKTNKEDFNRITKCTFLERKDNLGKQRLFTLNNSSPVAGASVTNA</sequence>
<dbReference type="InterPro" id="IPR051476">
    <property type="entry name" value="Bac_ResReg_Asp_Phosphatase"/>
</dbReference>
<feature type="region of interest" description="Disordered" evidence="7">
    <location>
        <begin position="1"/>
        <end position="29"/>
    </location>
</feature>
<organism evidence="8 9">
    <name type="scientific">Paragonimus skrjabini miyazakii</name>
    <dbReference type="NCBI Taxonomy" id="59628"/>
    <lineage>
        <taxon>Eukaryota</taxon>
        <taxon>Metazoa</taxon>
        <taxon>Spiralia</taxon>
        <taxon>Lophotrochozoa</taxon>
        <taxon>Platyhelminthes</taxon>
        <taxon>Trematoda</taxon>
        <taxon>Digenea</taxon>
        <taxon>Plagiorchiida</taxon>
        <taxon>Troglotremata</taxon>
        <taxon>Troglotrematidae</taxon>
        <taxon>Paragonimus</taxon>
    </lineage>
</organism>
<evidence type="ECO:0000256" key="7">
    <source>
        <dbReference type="SAM" id="MobiDB-lite"/>
    </source>
</evidence>
<dbReference type="GO" id="GO:0003341">
    <property type="term" value="P:cilium movement"/>
    <property type="evidence" value="ECO:0007669"/>
    <property type="project" value="TreeGrafter"/>
</dbReference>
<evidence type="ECO:0000313" key="8">
    <source>
        <dbReference type="EMBL" id="KAF7233735.1"/>
    </source>
</evidence>
<keyword evidence="4" id="KW-0802">TPR repeat</keyword>
<dbReference type="InterPro" id="IPR011990">
    <property type="entry name" value="TPR-like_helical_dom_sf"/>
</dbReference>
<protein>
    <recommendedName>
        <fullName evidence="5">Tetratricopeptide repeat protein 29</fullName>
    </recommendedName>
</protein>
<comment type="function">
    <text evidence="6">Axonemal protein which is implicated in axonemal and/or peri-axonemal structure assembly and regulates flagellum assembly and beating and therefore sperm motility.</text>
</comment>
<dbReference type="GO" id="GO:0005929">
    <property type="term" value="C:cilium"/>
    <property type="evidence" value="ECO:0007669"/>
    <property type="project" value="TreeGrafter"/>
</dbReference>
<dbReference type="AlphaFoldDB" id="A0A8S9YIS4"/>
<dbReference type="Proteomes" id="UP000822476">
    <property type="component" value="Unassembled WGS sequence"/>
</dbReference>
<evidence type="ECO:0000313" key="9">
    <source>
        <dbReference type="Proteomes" id="UP000822476"/>
    </source>
</evidence>
<gene>
    <name evidence="8" type="ORF">EG68_07232</name>
</gene>
<name>A0A8S9YIS4_9TREM</name>
<dbReference type="GO" id="GO:0005737">
    <property type="term" value="C:cytoplasm"/>
    <property type="evidence" value="ECO:0007669"/>
    <property type="project" value="UniProtKB-SubCell"/>
</dbReference>
<evidence type="ECO:0000256" key="6">
    <source>
        <dbReference type="ARBA" id="ARBA00044739"/>
    </source>
</evidence>
<keyword evidence="3" id="KW-0677">Repeat</keyword>
<comment type="subcellular location">
    <subcellularLocation>
        <location evidence="1">Cytoplasm</location>
    </subcellularLocation>
</comment>
<dbReference type="Gene3D" id="1.25.40.10">
    <property type="entry name" value="Tetratricopeptide repeat domain"/>
    <property type="match status" value="1"/>
</dbReference>
<keyword evidence="9" id="KW-1185">Reference proteome</keyword>
<dbReference type="EMBL" id="JTDE01020845">
    <property type="protein sequence ID" value="KAF7233735.1"/>
    <property type="molecule type" value="Genomic_DNA"/>
</dbReference>
<dbReference type="PANTHER" id="PTHR46630:SF1">
    <property type="entry name" value="TETRATRICOPEPTIDE REPEAT PROTEIN 29"/>
    <property type="match status" value="1"/>
</dbReference>
<evidence type="ECO:0000256" key="3">
    <source>
        <dbReference type="ARBA" id="ARBA00022737"/>
    </source>
</evidence>
<evidence type="ECO:0000256" key="4">
    <source>
        <dbReference type="ARBA" id="ARBA00022803"/>
    </source>
</evidence>
<comment type="caution">
    <text evidence="8">The sequence shown here is derived from an EMBL/GenBank/DDBJ whole genome shotgun (WGS) entry which is preliminary data.</text>
</comment>
<dbReference type="PANTHER" id="PTHR46630">
    <property type="entry name" value="TETRATRICOPEPTIDE REPEAT PROTEIN 29"/>
    <property type="match status" value="1"/>
</dbReference>
<feature type="compositionally biased region" description="Polar residues" evidence="7">
    <location>
        <begin position="1"/>
        <end position="10"/>
    </location>
</feature>